<sequence>MANLRMAMDAAFWDVNLASPQSLVDGVVRAVPGEPVPLDGARAGGQYAPSNSPSSTTHSHWALRRHSLISSIKSELANADELDLVALRDVAKHLLDKSLYAIGLCSQFSPTPDTSLLFSIEGHGEKEKSRSKATFIHKLPNHDVTVEAAWPELFIDKNGKYWDVPSSLSLDVASLVSDSGLRYRFGLHKSSGHPQPLNSSGSDDKIPLALMPGFCAKAALSYEKNRDFWREKDKDSGSNLEKEMPWLSPYDERLKEPHASISAILEPKFQEKEESIFCNVFGSMCYTVQHGKFTEDFNDLTRLDARWTLRQSRHLLEVRLVCCMMHSEVRLSRRQVAGPIVVRVDSRLAFTSPSGKHAPNVEDIMYSLSYSLRILRSGKILAWYSPKRKKRWLS</sequence>
<organism evidence="1">
    <name type="scientific">Spirodela intermedia</name>
    <name type="common">Intermediate duckweed</name>
    <dbReference type="NCBI Taxonomy" id="51605"/>
    <lineage>
        <taxon>Eukaryota</taxon>
        <taxon>Viridiplantae</taxon>
        <taxon>Streptophyta</taxon>
        <taxon>Embryophyta</taxon>
        <taxon>Tracheophyta</taxon>
        <taxon>Spermatophyta</taxon>
        <taxon>Magnoliopsida</taxon>
        <taxon>Liliopsida</taxon>
        <taxon>Araceae</taxon>
        <taxon>Lemnoideae</taxon>
        <taxon>Spirodela</taxon>
    </lineage>
</organism>
<keyword evidence="2" id="KW-1185">Reference proteome</keyword>
<accession>A0A7I8JW21</accession>
<dbReference type="PANTHER" id="PTHR34954">
    <property type="entry name" value="EXPRESSED PROTEIN"/>
    <property type="match status" value="1"/>
</dbReference>
<dbReference type="GO" id="GO:1990052">
    <property type="term" value="P:ER to chloroplast lipid transport"/>
    <property type="evidence" value="ECO:0007669"/>
    <property type="project" value="InterPro"/>
</dbReference>
<evidence type="ECO:0000313" key="1">
    <source>
        <dbReference type="EMBL" id="CAA2634880.1"/>
    </source>
</evidence>
<protein>
    <submittedName>
        <fullName evidence="1">Uncharacterized protein</fullName>
    </submittedName>
</protein>
<dbReference type="PANTHER" id="PTHR34954:SF3">
    <property type="entry name" value="EXPRESSED PROTEIN"/>
    <property type="match status" value="1"/>
</dbReference>
<dbReference type="Proteomes" id="UP001189122">
    <property type="component" value="Unassembled WGS sequence"/>
</dbReference>
<dbReference type="EMBL" id="LR743605">
    <property type="protein sequence ID" value="CAA2634880.1"/>
    <property type="molecule type" value="Genomic_DNA"/>
</dbReference>
<gene>
    <name evidence="1" type="ORF">SI7747_18020269</name>
</gene>
<dbReference type="AlphaFoldDB" id="A0A7I8JW21"/>
<proteinExistence type="predicted"/>
<reference evidence="1 2" key="1">
    <citation type="submission" date="2019-12" db="EMBL/GenBank/DDBJ databases">
        <authorList>
            <person name="Scholz U."/>
            <person name="Mascher M."/>
            <person name="Fiebig A."/>
        </authorList>
    </citation>
    <scope>NUCLEOTIDE SEQUENCE</scope>
</reference>
<dbReference type="GO" id="GO:0070300">
    <property type="term" value="F:phosphatidic acid binding"/>
    <property type="evidence" value="ECO:0007669"/>
    <property type="project" value="InterPro"/>
</dbReference>
<dbReference type="GO" id="GO:0034196">
    <property type="term" value="P:acylglycerol transport"/>
    <property type="evidence" value="ECO:0007669"/>
    <property type="project" value="InterPro"/>
</dbReference>
<dbReference type="InterPro" id="IPR044160">
    <property type="entry name" value="TGD4-like"/>
</dbReference>
<dbReference type="EMBL" id="CACRZD030000018">
    <property type="protein sequence ID" value="CAA6673853.1"/>
    <property type="molecule type" value="Genomic_DNA"/>
</dbReference>
<evidence type="ECO:0000313" key="2">
    <source>
        <dbReference type="Proteomes" id="UP001189122"/>
    </source>
</evidence>
<dbReference type="GO" id="GO:0009941">
    <property type="term" value="C:chloroplast envelope"/>
    <property type="evidence" value="ECO:0007669"/>
    <property type="project" value="TreeGrafter"/>
</dbReference>
<name>A0A7I8JW21_SPIIN</name>